<dbReference type="EMBL" id="FO203431">
    <property type="protein sequence ID" value="CCH87772.1"/>
    <property type="molecule type" value="Genomic_DNA"/>
</dbReference>
<dbReference type="STRING" id="477641.MODMU_2340"/>
<evidence type="ECO:0000313" key="3">
    <source>
        <dbReference type="Proteomes" id="UP000006461"/>
    </source>
</evidence>
<sequence>MRHPTEGVLRRLLDEPAGVSEPDRAHVAGCPVCLDGLAAARQDAAVVDRALQPAGPATVDLPAAWQRLSAALPAATPDRSPDRAPARARRARAVLRRPVVAAVAFAVVLAGAGTAAANDWLQVFRTEQVQPIGLDTADLVALPDLSAYGDLEVTGGDGPQQAADAAAAAAQSGLDVPAVDTLPRGVTGDPEYQVVGELSATFTFDADRAAQATAASGEPAPPAPAGLDGSQVRLVAGPGVAAIWEQSAGVPALVVGRAVAPTAYSSAGVPFETMRDYLLSLPGLPDDVAAQLRTFAADGSTLPLPVPEDRVTTTPAEVDGVPATVLETRDQALAAVLWVSDGVVTVVAGSLGPDEVLAVAEDLG</sequence>
<protein>
    <recommendedName>
        <fullName evidence="4">DUF4367 domain-containing protein</fullName>
    </recommendedName>
</protein>
<feature type="transmembrane region" description="Helical" evidence="1">
    <location>
        <begin position="99"/>
        <end position="121"/>
    </location>
</feature>
<dbReference type="HOGENOM" id="CLU_760051_0_0_11"/>
<reference evidence="2 3" key="1">
    <citation type="journal article" date="2012" name="J. Bacteriol.">
        <title>Genome Sequence of Radiation-Resistant Modestobacter marinus Strain BC501, a Representative Actinobacterium That Thrives on Calcareous Stone Surfaces.</title>
        <authorList>
            <person name="Normand P."/>
            <person name="Gury J."/>
            <person name="Pujic P."/>
            <person name="Chouaia B."/>
            <person name="Crotti E."/>
            <person name="Brusetti L."/>
            <person name="Daffonchio D."/>
            <person name="Vacherie B."/>
            <person name="Barbe V."/>
            <person name="Medigue C."/>
            <person name="Calteau A."/>
            <person name="Ghodhbane-Gtari F."/>
            <person name="Essoussi I."/>
            <person name="Nouioui I."/>
            <person name="Abbassi-Ghozzi I."/>
            <person name="Gtari M."/>
        </authorList>
    </citation>
    <scope>NUCLEOTIDE SEQUENCE [LARGE SCALE GENOMIC DNA]</scope>
    <source>
        <strain evidence="3">BC 501</strain>
    </source>
</reference>
<dbReference type="eggNOG" id="COG5662">
    <property type="taxonomic scope" value="Bacteria"/>
</dbReference>
<gene>
    <name evidence="2" type="ordered locus">MODMU_2340</name>
</gene>
<keyword evidence="1" id="KW-1133">Transmembrane helix</keyword>
<keyword evidence="3" id="KW-1185">Reference proteome</keyword>
<dbReference type="PATRIC" id="fig|477641.3.peg.2229"/>
<evidence type="ECO:0000256" key="1">
    <source>
        <dbReference type="SAM" id="Phobius"/>
    </source>
</evidence>
<evidence type="ECO:0000313" key="2">
    <source>
        <dbReference type="EMBL" id="CCH87772.1"/>
    </source>
</evidence>
<keyword evidence="1" id="KW-0472">Membrane</keyword>
<keyword evidence="1" id="KW-0812">Transmembrane</keyword>
<name>I4EWK9_MODI5</name>
<organism evidence="2 3">
    <name type="scientific">Modestobacter italicus (strain DSM 44449 / CECT 9708 / BC 501)</name>
    <dbReference type="NCBI Taxonomy" id="2732864"/>
    <lineage>
        <taxon>Bacteria</taxon>
        <taxon>Bacillati</taxon>
        <taxon>Actinomycetota</taxon>
        <taxon>Actinomycetes</taxon>
        <taxon>Geodermatophilales</taxon>
        <taxon>Geodermatophilaceae</taxon>
        <taxon>Modestobacter</taxon>
    </lineage>
</organism>
<evidence type="ECO:0008006" key="4">
    <source>
        <dbReference type="Google" id="ProtNLM"/>
    </source>
</evidence>
<dbReference type="Proteomes" id="UP000006461">
    <property type="component" value="Chromosome"/>
</dbReference>
<accession>I4EWK9</accession>
<proteinExistence type="predicted"/>
<dbReference type="KEGG" id="mmar:MODMU_2340"/>
<dbReference type="OMA" id="MMINENP"/>
<dbReference type="AlphaFoldDB" id="I4EWK9"/>
<dbReference type="OrthoDB" id="5180342at2"/>